<evidence type="ECO:0000256" key="2">
    <source>
        <dbReference type="ARBA" id="ARBA00022692"/>
    </source>
</evidence>
<keyword evidence="4 5" id="KW-0472">Membrane</keyword>
<dbReference type="InterPro" id="IPR051598">
    <property type="entry name" value="TSUP/Inactive_protease-like"/>
</dbReference>
<dbReference type="RefSeq" id="WP_337715611.1">
    <property type="nucleotide sequence ID" value="NZ_JBBEUB010000001.1"/>
</dbReference>
<evidence type="ECO:0000256" key="1">
    <source>
        <dbReference type="ARBA" id="ARBA00004141"/>
    </source>
</evidence>
<protein>
    <recommendedName>
        <fullName evidence="5">Probable membrane transporter protein</fullName>
    </recommendedName>
</protein>
<dbReference type="EMBL" id="JBBEUB010000001">
    <property type="protein sequence ID" value="MEJ2901736.1"/>
    <property type="molecule type" value="Genomic_DNA"/>
</dbReference>
<organism evidence="6 7">
    <name type="scientific">Pedobacter panaciterrae</name>
    <dbReference type="NCBI Taxonomy" id="363849"/>
    <lineage>
        <taxon>Bacteria</taxon>
        <taxon>Pseudomonadati</taxon>
        <taxon>Bacteroidota</taxon>
        <taxon>Sphingobacteriia</taxon>
        <taxon>Sphingobacteriales</taxon>
        <taxon>Sphingobacteriaceae</taxon>
        <taxon>Pedobacter</taxon>
    </lineage>
</organism>
<sequence length="225" mass="23803">MEVIAYLAAAFIGLSLGLIGGGGAILTVPVLVYLFGIHPLLATSYSLFIVGSTSLIGAIGNYREGQVDLKAAFFFGVASISTVFVIRKFVIPTIPEQLFSIWDYQLSSALATMIVFGLLMLLASMSMITGKQVEVQEQECRNCVKFSKMIGYGIGIGLVTGLLGAGGGFLLIPAMIFLLKLPIKRAIGTSLLVIALNSLTGFAADLGHFNIEWGFLGSITVIAIT</sequence>
<evidence type="ECO:0000256" key="5">
    <source>
        <dbReference type="RuleBase" id="RU363041"/>
    </source>
</evidence>
<feature type="transmembrane region" description="Helical" evidence="5">
    <location>
        <begin position="40"/>
        <end position="59"/>
    </location>
</feature>
<dbReference type="Proteomes" id="UP001378956">
    <property type="component" value="Unassembled WGS sequence"/>
</dbReference>
<comment type="caution">
    <text evidence="6">The sequence shown here is derived from an EMBL/GenBank/DDBJ whole genome shotgun (WGS) entry which is preliminary data.</text>
</comment>
<comment type="similarity">
    <text evidence="5">Belongs to the 4-toluene sulfonate uptake permease (TSUP) (TC 2.A.102) family.</text>
</comment>
<keyword evidence="3 5" id="KW-1133">Transmembrane helix</keyword>
<accession>A0ABU8NHL1</accession>
<keyword evidence="7" id="KW-1185">Reference proteome</keyword>
<name>A0ABU8NHL1_9SPHI</name>
<evidence type="ECO:0000256" key="4">
    <source>
        <dbReference type="ARBA" id="ARBA00023136"/>
    </source>
</evidence>
<feature type="transmembrane region" description="Helical" evidence="5">
    <location>
        <begin position="110"/>
        <end position="129"/>
    </location>
</feature>
<keyword evidence="2 5" id="KW-0812">Transmembrane</keyword>
<dbReference type="InterPro" id="IPR002781">
    <property type="entry name" value="TM_pro_TauE-like"/>
</dbReference>
<feature type="transmembrane region" description="Helical" evidence="5">
    <location>
        <begin position="6"/>
        <end position="33"/>
    </location>
</feature>
<evidence type="ECO:0000313" key="6">
    <source>
        <dbReference type="EMBL" id="MEJ2901736.1"/>
    </source>
</evidence>
<dbReference type="PANTHER" id="PTHR43701:SF2">
    <property type="entry name" value="MEMBRANE TRANSPORTER PROTEIN YJNA-RELATED"/>
    <property type="match status" value="1"/>
</dbReference>
<gene>
    <name evidence="6" type="ORF">WAE58_04850</name>
</gene>
<feature type="transmembrane region" description="Helical" evidence="5">
    <location>
        <begin position="149"/>
        <end position="179"/>
    </location>
</feature>
<dbReference type="Pfam" id="PF01925">
    <property type="entry name" value="TauE"/>
    <property type="match status" value="1"/>
</dbReference>
<keyword evidence="5" id="KW-1003">Cell membrane</keyword>
<proteinExistence type="inferred from homology"/>
<evidence type="ECO:0000256" key="3">
    <source>
        <dbReference type="ARBA" id="ARBA00022989"/>
    </source>
</evidence>
<evidence type="ECO:0000313" key="7">
    <source>
        <dbReference type="Proteomes" id="UP001378956"/>
    </source>
</evidence>
<comment type="subcellular location">
    <subcellularLocation>
        <location evidence="5">Cell membrane</location>
        <topology evidence="5">Multi-pass membrane protein</topology>
    </subcellularLocation>
    <subcellularLocation>
        <location evidence="1">Membrane</location>
        <topology evidence="1">Multi-pass membrane protein</topology>
    </subcellularLocation>
</comment>
<reference evidence="6 7" key="1">
    <citation type="submission" date="2024-03" db="EMBL/GenBank/DDBJ databases">
        <title>Sequence of Lycoming College Course Isolates.</title>
        <authorList>
            <person name="Plotts O."/>
            <person name="Newman J."/>
        </authorList>
    </citation>
    <scope>NUCLEOTIDE SEQUENCE [LARGE SCALE GENOMIC DNA]</scope>
    <source>
        <strain evidence="6 7">CJB-3</strain>
    </source>
</reference>
<feature type="transmembrane region" description="Helical" evidence="5">
    <location>
        <begin position="71"/>
        <end position="90"/>
    </location>
</feature>
<dbReference type="PANTHER" id="PTHR43701">
    <property type="entry name" value="MEMBRANE TRANSPORTER PROTEIN MJ0441-RELATED"/>
    <property type="match status" value="1"/>
</dbReference>